<evidence type="ECO:0000313" key="3">
    <source>
        <dbReference type="Proteomes" id="UP000094285"/>
    </source>
</evidence>
<dbReference type="GO" id="GO:0005198">
    <property type="term" value="F:structural molecule activity"/>
    <property type="evidence" value="ECO:0007669"/>
    <property type="project" value="EnsemblFungi"/>
</dbReference>
<dbReference type="GO" id="GO:0016514">
    <property type="term" value="C:SWI/SNF complex"/>
    <property type="evidence" value="ECO:0007669"/>
    <property type="project" value="EnsemblFungi"/>
</dbReference>
<reference evidence="3" key="1">
    <citation type="submission" date="2016-05" db="EMBL/GenBank/DDBJ databases">
        <title>Comparative genomics of biotechnologically important yeasts.</title>
        <authorList>
            <consortium name="DOE Joint Genome Institute"/>
            <person name="Riley R."/>
            <person name="Haridas S."/>
            <person name="Wolfe K.H."/>
            <person name="Lopes M.R."/>
            <person name="Hittinger C.T."/>
            <person name="Goker M."/>
            <person name="Salamov A."/>
            <person name="Wisecaver J."/>
            <person name="Long T.M."/>
            <person name="Aerts A.L."/>
            <person name="Barry K."/>
            <person name="Choi C."/>
            <person name="Clum A."/>
            <person name="Coughlan A.Y."/>
            <person name="Deshpande S."/>
            <person name="Douglass A.P."/>
            <person name="Hanson S.J."/>
            <person name="Klenk H.-P."/>
            <person name="Labutti K."/>
            <person name="Lapidus A."/>
            <person name="Lindquist E."/>
            <person name="Lipzen A."/>
            <person name="Meier-Kolthoff J.P."/>
            <person name="Ohm R.A."/>
            <person name="Otillar R.P."/>
            <person name="Pangilinan J."/>
            <person name="Peng Y."/>
            <person name="Rokas A."/>
            <person name="Rosa C.A."/>
            <person name="Scheuner C."/>
            <person name="Sibirny A.A."/>
            <person name="Slot J.C."/>
            <person name="Stielow J.B."/>
            <person name="Sun H."/>
            <person name="Kurtzman C.P."/>
            <person name="Blackwell M."/>
            <person name="Grigoriev I.V."/>
            <person name="Jeffries T.W."/>
        </authorList>
    </citation>
    <scope>NUCLEOTIDE SEQUENCE [LARGE SCALE GENOMIC DNA]</scope>
    <source>
        <strain evidence="3">NRRL Y-17324</strain>
    </source>
</reference>
<dbReference type="GO" id="GO:0016586">
    <property type="term" value="C:RSC-type complex"/>
    <property type="evidence" value="ECO:0007669"/>
    <property type="project" value="EnsemblFungi"/>
</dbReference>
<dbReference type="STRING" id="984487.A0A1E4SBA2"/>
<dbReference type="Gene3D" id="3.30.420.40">
    <property type="match status" value="2"/>
</dbReference>
<dbReference type="EMBL" id="KV453917">
    <property type="protein sequence ID" value="ODV76783.1"/>
    <property type="molecule type" value="Genomic_DNA"/>
</dbReference>
<keyword evidence="3" id="KW-1185">Reference proteome</keyword>
<dbReference type="SUPFAM" id="SSF53067">
    <property type="entry name" value="Actin-like ATPase domain"/>
    <property type="match status" value="2"/>
</dbReference>
<dbReference type="GO" id="GO:0006337">
    <property type="term" value="P:nucleosome disassembly"/>
    <property type="evidence" value="ECO:0007669"/>
    <property type="project" value="EnsemblFungi"/>
</dbReference>
<comment type="similarity">
    <text evidence="1">Belongs to the actin family.</text>
</comment>
<dbReference type="InterPro" id="IPR004000">
    <property type="entry name" value="Actin"/>
</dbReference>
<protein>
    <submittedName>
        <fullName evidence="2">Actin-like ATPase domain-containing protein</fullName>
    </submittedName>
</protein>
<dbReference type="GO" id="GO:0006368">
    <property type="term" value="P:transcription elongation by RNA polymerase II"/>
    <property type="evidence" value="ECO:0007669"/>
    <property type="project" value="EnsemblFungi"/>
</dbReference>
<dbReference type="AlphaFoldDB" id="A0A1E4SBA2"/>
<sequence length="453" mass="49970">MPFYKEDSYLVVYPGSTSTVFSFGLQDLLAPPQYKIPSVVYRNSETNQFQALKDDKSIAIHPIKGSRIVDLDAFNHLLKIILQSIINANPIVTINHIPLLVVSPSLTWSRSTVEYITKFVIETLEFTAFNVVDLSIASTFGVGSSPNSVVVKVGADATQIVPVVGNQAIKFASQYLKVGGSLINQELGQILPQFSEAQIEELKTSGIYEVLNSHEGSFYSFADLKKVENSEEFDVAKMVAQTNDIKSLAEDTQEAKPNKELENNFFVSSSGDKVYVGKERFQGSALLVKAIADGIYAALAPIPDTEKRQDCYDNLIFVGATFQIPGLKEAVLYKIVEDYLVKEPSTGSANNANPDGVNPAILAYQQAEEANDDTGNNLAQVPNSVKISKYPDYFPEWKAPKETGGSWHDVYFLGAQIYAKQIFSNNSNHGRELFVDTDIYEEKGPQSIWDVSI</sequence>
<evidence type="ECO:0000313" key="2">
    <source>
        <dbReference type="EMBL" id="ODV76783.1"/>
    </source>
</evidence>
<proteinExistence type="inferred from homology"/>
<dbReference type="Gene3D" id="3.90.640.60">
    <property type="match status" value="1"/>
</dbReference>
<dbReference type="InterPro" id="IPR043129">
    <property type="entry name" value="ATPase_NBD"/>
</dbReference>
<accession>A0A1E4SBA2</accession>
<dbReference type="PANTHER" id="PTHR11937">
    <property type="entry name" value="ACTIN"/>
    <property type="match status" value="1"/>
</dbReference>
<evidence type="ECO:0000256" key="1">
    <source>
        <dbReference type="RuleBase" id="RU000487"/>
    </source>
</evidence>
<dbReference type="RefSeq" id="XP_020061905.1">
    <property type="nucleotide sequence ID" value="XM_020210716.1"/>
</dbReference>
<dbReference type="Pfam" id="PF00022">
    <property type="entry name" value="Actin"/>
    <property type="match status" value="1"/>
</dbReference>
<name>A0A1E4SBA2_9ASCO</name>
<dbReference type="Proteomes" id="UP000094285">
    <property type="component" value="Unassembled WGS sequence"/>
</dbReference>
<dbReference type="OrthoDB" id="74201at2759"/>
<gene>
    <name evidence="2" type="ORF">CANTADRAFT_57626</name>
</gene>
<organism evidence="2 3">
    <name type="scientific">Suhomyces tanzawaensis NRRL Y-17324</name>
    <dbReference type="NCBI Taxonomy" id="984487"/>
    <lineage>
        <taxon>Eukaryota</taxon>
        <taxon>Fungi</taxon>
        <taxon>Dikarya</taxon>
        <taxon>Ascomycota</taxon>
        <taxon>Saccharomycotina</taxon>
        <taxon>Pichiomycetes</taxon>
        <taxon>Debaryomycetaceae</taxon>
        <taxon>Suhomyces</taxon>
    </lineage>
</organism>
<dbReference type="GO" id="GO:0045944">
    <property type="term" value="P:positive regulation of transcription by RNA polymerase II"/>
    <property type="evidence" value="ECO:0007669"/>
    <property type="project" value="EnsemblFungi"/>
</dbReference>
<dbReference type="GeneID" id="30984852"/>
<dbReference type="SMART" id="SM00268">
    <property type="entry name" value="ACTIN"/>
    <property type="match status" value="1"/>
</dbReference>